<keyword evidence="4 6" id="KW-0520">NAD</keyword>
<protein>
    <recommendedName>
        <fullName evidence="6">ADP-dependent (S)-NAD(P)H-hydrate dehydratase</fullName>
        <ecNumber evidence="6">4.2.1.136</ecNumber>
    </recommendedName>
    <alternativeName>
        <fullName evidence="6">ADP-dependent NAD(P)HX dehydratase</fullName>
    </alternativeName>
</protein>
<evidence type="ECO:0000313" key="8">
    <source>
        <dbReference type="EMBL" id="MBN6103236.1"/>
    </source>
</evidence>
<dbReference type="HAMAP" id="MF_01965">
    <property type="entry name" value="NADHX_dehydratase"/>
    <property type="match status" value="1"/>
</dbReference>
<comment type="cofactor">
    <cofactor evidence="6">
        <name>Mg(2+)</name>
        <dbReference type="ChEBI" id="CHEBI:18420"/>
    </cofactor>
</comment>
<sequence>MRATPVTATLLRRWPLPSAAGVADKEQRGRVLVIGGSCEIPGAALLSAEAALRAGAGKLQVATAHPVATAMAIALPEARVVALPVGADGELRIGGQPLQRDAARADAVLIGPGMRTRPALRKQIARLLQDTRCGVVLDAGALVDTHGMADPGRIVLTPHHGEMAALSGMPIERIAADPAAIALRHARHSGAVVVLKSATTVIAAPDGAHWVHRGGSPCLGTSGSGDVLAGIICGLQARGASSTQAAVWGVHLHARAGTLLARQIGPLGPLAREIAVQIPRLLAAD</sequence>
<proteinExistence type="inferred from homology"/>
<keyword evidence="3 6" id="KW-0521">NADP</keyword>
<name>A0ABS3B405_9XANT</name>
<evidence type="ECO:0000256" key="3">
    <source>
        <dbReference type="ARBA" id="ARBA00022857"/>
    </source>
</evidence>
<dbReference type="PROSITE" id="PS51383">
    <property type="entry name" value="YJEF_C_3"/>
    <property type="match status" value="1"/>
</dbReference>
<evidence type="ECO:0000256" key="2">
    <source>
        <dbReference type="ARBA" id="ARBA00022840"/>
    </source>
</evidence>
<organism evidence="8 9">
    <name type="scientific">Xanthomonas bonasiae</name>
    <dbReference type="NCBI Taxonomy" id="2810351"/>
    <lineage>
        <taxon>Bacteria</taxon>
        <taxon>Pseudomonadati</taxon>
        <taxon>Pseudomonadota</taxon>
        <taxon>Gammaproteobacteria</taxon>
        <taxon>Lysobacterales</taxon>
        <taxon>Lysobacteraceae</taxon>
        <taxon>Xanthomonas</taxon>
    </lineage>
</organism>
<evidence type="ECO:0000313" key="9">
    <source>
        <dbReference type="Proteomes" id="UP000695802"/>
    </source>
</evidence>
<dbReference type="SUPFAM" id="SSF53613">
    <property type="entry name" value="Ribokinase-like"/>
    <property type="match status" value="1"/>
</dbReference>
<feature type="binding site" evidence="6">
    <location>
        <position position="43"/>
    </location>
    <ligand>
        <name>(6S)-NADPHX</name>
        <dbReference type="ChEBI" id="CHEBI:64076"/>
    </ligand>
</feature>
<evidence type="ECO:0000256" key="4">
    <source>
        <dbReference type="ARBA" id="ARBA00023027"/>
    </source>
</evidence>
<comment type="catalytic activity">
    <reaction evidence="6">
        <text>(6S)-NADHX + ADP = AMP + phosphate + NADH + H(+)</text>
        <dbReference type="Rhea" id="RHEA:32223"/>
        <dbReference type="ChEBI" id="CHEBI:15378"/>
        <dbReference type="ChEBI" id="CHEBI:43474"/>
        <dbReference type="ChEBI" id="CHEBI:57945"/>
        <dbReference type="ChEBI" id="CHEBI:64074"/>
        <dbReference type="ChEBI" id="CHEBI:456215"/>
        <dbReference type="ChEBI" id="CHEBI:456216"/>
        <dbReference type="EC" id="4.2.1.136"/>
    </reaction>
</comment>
<keyword evidence="1 6" id="KW-0547">Nucleotide-binding</keyword>
<comment type="subunit">
    <text evidence="6">Homotetramer.</text>
</comment>
<dbReference type="Gene3D" id="3.40.1190.20">
    <property type="match status" value="1"/>
</dbReference>
<dbReference type="EMBL" id="JAFIWB010000015">
    <property type="protein sequence ID" value="MBN6103236.1"/>
    <property type="molecule type" value="Genomic_DNA"/>
</dbReference>
<dbReference type="InterPro" id="IPR029056">
    <property type="entry name" value="Ribokinase-like"/>
</dbReference>
<dbReference type="InterPro" id="IPR000631">
    <property type="entry name" value="CARKD"/>
</dbReference>
<keyword evidence="5 6" id="KW-0456">Lyase</keyword>
<dbReference type="EC" id="4.2.1.136" evidence="6"/>
<dbReference type="Pfam" id="PF01256">
    <property type="entry name" value="Carb_kinase"/>
    <property type="match status" value="1"/>
</dbReference>
<dbReference type="PANTHER" id="PTHR12592">
    <property type="entry name" value="ATP-DEPENDENT (S)-NAD(P)H-HYDRATE DEHYDRATASE FAMILY MEMBER"/>
    <property type="match status" value="1"/>
</dbReference>
<dbReference type="PANTHER" id="PTHR12592:SF0">
    <property type="entry name" value="ATP-DEPENDENT (S)-NAD(P)H-HYDRATE DEHYDRATASE"/>
    <property type="match status" value="1"/>
</dbReference>
<comment type="function">
    <text evidence="6">Catalyzes the dehydration of the S-form of NAD(P)HX at the expense of ADP, which is converted to AMP. Together with NAD(P)HX epimerase, which catalyzes the epimerization of the S- and R-forms, the enzyme allows the repair of both epimers of NAD(P)HX, a damaged form of NAD(P)H that is a result of enzymatic or heat-dependent hydration.</text>
</comment>
<feature type="binding site" evidence="6">
    <location>
        <position position="226"/>
    </location>
    <ligand>
        <name>(6S)-NADPHX</name>
        <dbReference type="ChEBI" id="CHEBI:64076"/>
    </ligand>
</feature>
<dbReference type="Proteomes" id="UP000695802">
    <property type="component" value="Unassembled WGS sequence"/>
</dbReference>
<dbReference type="NCBIfam" id="TIGR00196">
    <property type="entry name" value="yjeF_cterm"/>
    <property type="match status" value="1"/>
</dbReference>
<reference evidence="8 9" key="1">
    <citation type="submission" date="2021-02" db="EMBL/GenBank/DDBJ databases">
        <title>Taxonomically Unique Crown Gall-Associated Xanthomonas Stains Have Deficiency in Virulence Repertories.</title>
        <authorList>
            <person name="Mafakheri H."/>
            <person name="Taghavi S.M."/>
            <person name="Dimkic I."/>
            <person name="Nemanja K."/>
            <person name="Osdaghi E."/>
        </authorList>
    </citation>
    <scope>NUCLEOTIDE SEQUENCE [LARGE SCALE GENOMIC DNA]</scope>
    <source>
        <strain evidence="8 9">FX4</strain>
    </source>
</reference>
<comment type="catalytic activity">
    <reaction evidence="6">
        <text>(6S)-NADPHX + ADP = AMP + phosphate + NADPH + H(+)</text>
        <dbReference type="Rhea" id="RHEA:32235"/>
        <dbReference type="ChEBI" id="CHEBI:15378"/>
        <dbReference type="ChEBI" id="CHEBI:43474"/>
        <dbReference type="ChEBI" id="CHEBI:57783"/>
        <dbReference type="ChEBI" id="CHEBI:64076"/>
        <dbReference type="ChEBI" id="CHEBI:456215"/>
        <dbReference type="ChEBI" id="CHEBI:456216"/>
        <dbReference type="EC" id="4.2.1.136"/>
    </reaction>
</comment>
<keyword evidence="2 6" id="KW-0067">ATP-binding</keyword>
<evidence type="ECO:0000256" key="6">
    <source>
        <dbReference type="HAMAP-Rule" id="MF_01965"/>
    </source>
</evidence>
<accession>A0ABS3B405</accession>
<feature type="binding site" evidence="6">
    <location>
        <position position="225"/>
    </location>
    <ligand>
        <name>AMP</name>
        <dbReference type="ChEBI" id="CHEBI:456215"/>
    </ligand>
</feature>
<evidence type="ECO:0000259" key="7">
    <source>
        <dbReference type="PROSITE" id="PS51383"/>
    </source>
</evidence>
<comment type="caution">
    <text evidence="8">The sequence shown here is derived from an EMBL/GenBank/DDBJ whole genome shotgun (WGS) entry which is preliminary data.</text>
</comment>
<feature type="binding site" evidence="6">
    <location>
        <begin position="196"/>
        <end position="200"/>
    </location>
    <ligand>
        <name>AMP</name>
        <dbReference type="ChEBI" id="CHEBI:456215"/>
    </ligand>
</feature>
<gene>
    <name evidence="6" type="primary">nnrD</name>
    <name evidence="8" type="ORF">JR064_13810</name>
</gene>
<evidence type="ECO:0000256" key="1">
    <source>
        <dbReference type="ARBA" id="ARBA00022741"/>
    </source>
</evidence>
<keyword evidence="9" id="KW-1185">Reference proteome</keyword>
<feature type="binding site" evidence="6">
    <location>
        <position position="159"/>
    </location>
    <ligand>
        <name>(6S)-NADPHX</name>
        <dbReference type="ChEBI" id="CHEBI:64076"/>
    </ligand>
</feature>
<dbReference type="CDD" id="cd01171">
    <property type="entry name" value="YXKO-related"/>
    <property type="match status" value="1"/>
</dbReference>
<feature type="binding site" evidence="6">
    <location>
        <position position="113"/>
    </location>
    <ligand>
        <name>(6S)-NADPHX</name>
        <dbReference type="ChEBI" id="CHEBI:64076"/>
    </ligand>
</feature>
<comment type="similarity">
    <text evidence="6">Belongs to the NnrD/CARKD family.</text>
</comment>
<feature type="domain" description="YjeF C-terminal" evidence="7">
    <location>
        <begin position="8"/>
        <end position="285"/>
    </location>
</feature>
<evidence type="ECO:0000256" key="5">
    <source>
        <dbReference type="ARBA" id="ARBA00023239"/>
    </source>
</evidence>